<dbReference type="InterPro" id="IPR036226">
    <property type="entry name" value="LipOase_C_sf"/>
</dbReference>
<dbReference type="Pfam" id="PF00305">
    <property type="entry name" value="Lipoxygenase"/>
    <property type="match status" value="1"/>
</dbReference>
<dbReference type="GO" id="GO:0034440">
    <property type="term" value="P:lipid oxidation"/>
    <property type="evidence" value="ECO:0007669"/>
    <property type="project" value="InterPro"/>
</dbReference>
<dbReference type="InterPro" id="IPR000907">
    <property type="entry name" value="LipOase"/>
</dbReference>
<gene>
    <name evidence="5" type="ORF">HNQ51_000035</name>
</gene>
<dbReference type="EC" id="1.13.11.33" evidence="5"/>
<evidence type="ECO:0000313" key="5">
    <source>
        <dbReference type="EMBL" id="MBB5202742.1"/>
    </source>
</evidence>
<dbReference type="InterPro" id="IPR013819">
    <property type="entry name" value="LipOase_C"/>
</dbReference>
<dbReference type="AlphaFoldDB" id="A0A840RZS8"/>
<feature type="compositionally biased region" description="Polar residues" evidence="3">
    <location>
        <begin position="7"/>
        <end position="21"/>
    </location>
</feature>
<dbReference type="GO" id="GO:0050473">
    <property type="term" value="F:arachidonate 15-lipoxygenase activity"/>
    <property type="evidence" value="ECO:0007669"/>
    <property type="project" value="UniProtKB-EC"/>
</dbReference>
<dbReference type="RefSeq" id="WP_138858156.1">
    <property type="nucleotide sequence ID" value="NZ_CP040709.1"/>
</dbReference>
<evidence type="ECO:0000256" key="2">
    <source>
        <dbReference type="ARBA" id="ARBA00023002"/>
    </source>
</evidence>
<dbReference type="OrthoDB" id="5912511at2"/>
<feature type="domain" description="Lipoxygenase" evidence="4">
    <location>
        <begin position="267"/>
        <end position="713"/>
    </location>
</feature>
<proteinExistence type="predicted"/>
<feature type="region of interest" description="Disordered" evidence="3">
    <location>
        <begin position="1"/>
        <end position="21"/>
    </location>
</feature>
<dbReference type="GO" id="GO:0046872">
    <property type="term" value="F:metal ion binding"/>
    <property type="evidence" value="ECO:0007669"/>
    <property type="project" value="UniProtKB-KW"/>
</dbReference>
<keyword evidence="6" id="KW-1185">Reference proteome</keyword>
<reference evidence="5 6" key="1">
    <citation type="submission" date="2020-08" db="EMBL/GenBank/DDBJ databases">
        <title>Genomic Encyclopedia of Type Strains, Phase IV (KMG-IV): sequencing the most valuable type-strain genomes for metagenomic binning, comparative biology and taxonomic classification.</title>
        <authorList>
            <person name="Goeker M."/>
        </authorList>
    </citation>
    <scope>NUCLEOTIDE SEQUENCE [LARGE SCALE GENOMIC DNA]</scope>
    <source>
        <strain evidence="5 6">DSM 23958</strain>
    </source>
</reference>
<protein>
    <submittedName>
        <fullName evidence="5">Arachidonate 15-lipoxygenase</fullName>
        <ecNumber evidence="5">1.13.11.33</ecNumber>
    </submittedName>
</protein>
<dbReference type="PRINTS" id="PR00087">
    <property type="entry name" value="LIPOXYGENASE"/>
</dbReference>
<evidence type="ECO:0000256" key="1">
    <source>
        <dbReference type="ARBA" id="ARBA00022723"/>
    </source>
</evidence>
<accession>A0A840RZS8</accession>
<sequence>MTLAFTPAQTPTLPQQDSAEQQSARAFQLSLARTEYNYMRSYLEAVPLSADLPSEEKFSLDYEAKVLQVFVPLAENFKSAVMMLLERELQGDLPTAQIEAVRAAYDKMKQDFSLLHPLRDIKEFEAFIHALADLPKALEGLVRIPGDLAKMASGLKQVFDDFIANGPTAFLKNTLFDMLSESHGRNYLQAQTEGDYEKLFVSLPKPLMLSIAPQPWMPQDGRKPCEQDWFFGWLQTAGFNTTNLRGVVLEAEPEAGKAVRLADLQRKFPITDAILQGVLGDAHITLEQAARAHRLYVCDYAMLEGAKADPVHGEPRYMAAPIALFYWNPQAPAGYPAQPDGVLQPIAIQLAQAHDPEAAPLFTPNDCASANDPKGLKWRIAKYFVNVVCAIQHESVAHLGDCHLIIEPMVVAAHRQLALQHPLLKLLKPHFRFTININDSAIHSLIIPGGVVATNVGPAIEDTLRLVGEAHRAWRWDENNPERVFRLRGLQALPQFAFRDDTLLLWAAIKRFVAGYLRCYYRSDEDVRSDAELQGWIHELTAPQYCGFQGLGGLTPTGDPARPWRLDSLDYLIEMVAQIIYTAGPQHAAVNYAQYPLMSYMPSVAGTIYSPAPTRSQVLTDEKDCLAWYPPLDVGLYTFSFEYLLSGVQYDRFGHYESNPRVPYFEDPRVQPLVADLQDALALAEIEIRRRNQARPVDYPFQLPSQIPNSISI</sequence>
<dbReference type="EMBL" id="JACHHO010000001">
    <property type="protein sequence ID" value="MBB5202742.1"/>
    <property type="molecule type" value="Genomic_DNA"/>
</dbReference>
<dbReference type="PANTHER" id="PTHR11771">
    <property type="entry name" value="LIPOXYGENASE"/>
    <property type="match status" value="1"/>
</dbReference>
<evidence type="ECO:0000256" key="3">
    <source>
        <dbReference type="SAM" id="MobiDB-lite"/>
    </source>
</evidence>
<dbReference type="Proteomes" id="UP000554837">
    <property type="component" value="Unassembled WGS sequence"/>
</dbReference>
<organism evidence="5 6">
    <name type="scientific">Inhella inkyongensis</name>
    <dbReference type="NCBI Taxonomy" id="392593"/>
    <lineage>
        <taxon>Bacteria</taxon>
        <taxon>Pseudomonadati</taxon>
        <taxon>Pseudomonadota</taxon>
        <taxon>Betaproteobacteria</taxon>
        <taxon>Burkholderiales</taxon>
        <taxon>Sphaerotilaceae</taxon>
        <taxon>Inhella</taxon>
    </lineage>
</organism>
<dbReference type="SUPFAM" id="SSF48484">
    <property type="entry name" value="Lipoxigenase"/>
    <property type="match status" value="1"/>
</dbReference>
<dbReference type="PROSITE" id="PS51393">
    <property type="entry name" value="LIPOXYGENASE_3"/>
    <property type="match status" value="1"/>
</dbReference>
<keyword evidence="2 5" id="KW-0560">Oxidoreductase</keyword>
<dbReference type="Gene3D" id="3.10.450.60">
    <property type="match status" value="1"/>
</dbReference>
<comment type="caution">
    <text evidence="5">The sequence shown here is derived from an EMBL/GenBank/DDBJ whole genome shotgun (WGS) entry which is preliminary data.</text>
</comment>
<name>A0A840RZS8_9BURK</name>
<evidence type="ECO:0000313" key="6">
    <source>
        <dbReference type="Proteomes" id="UP000554837"/>
    </source>
</evidence>
<evidence type="ECO:0000259" key="4">
    <source>
        <dbReference type="PROSITE" id="PS51393"/>
    </source>
</evidence>
<keyword evidence="1" id="KW-0479">Metal-binding</keyword>
<dbReference type="Gene3D" id="1.20.245.10">
    <property type="entry name" value="Lipoxygenase-1, Domain 5"/>
    <property type="match status" value="1"/>
</dbReference>